<accession>A0ABZ2KIL1</accession>
<dbReference type="InterPro" id="IPR036563">
    <property type="entry name" value="MoaE_sf"/>
</dbReference>
<evidence type="ECO:0000256" key="6">
    <source>
        <dbReference type="ARBA" id="ARBA00026066"/>
    </source>
</evidence>
<evidence type="ECO:0000256" key="8">
    <source>
        <dbReference type="ARBA" id="ARBA00030407"/>
    </source>
</evidence>
<dbReference type="EC" id="2.8.1.12" evidence="3"/>
<evidence type="ECO:0000256" key="11">
    <source>
        <dbReference type="ARBA" id="ARBA00049878"/>
    </source>
</evidence>
<evidence type="ECO:0000256" key="10">
    <source>
        <dbReference type="ARBA" id="ARBA00032474"/>
    </source>
</evidence>
<evidence type="ECO:0000313" key="12">
    <source>
        <dbReference type="EMBL" id="WXA97420.1"/>
    </source>
</evidence>
<dbReference type="EMBL" id="CP089982">
    <property type="protein sequence ID" value="WXA97420.1"/>
    <property type="molecule type" value="Genomic_DNA"/>
</dbReference>
<organism evidence="12 13">
    <name type="scientific">Pendulispora brunnea</name>
    <dbReference type="NCBI Taxonomy" id="2905690"/>
    <lineage>
        <taxon>Bacteria</taxon>
        <taxon>Pseudomonadati</taxon>
        <taxon>Myxococcota</taxon>
        <taxon>Myxococcia</taxon>
        <taxon>Myxococcales</taxon>
        <taxon>Sorangiineae</taxon>
        <taxon>Pendulisporaceae</taxon>
        <taxon>Pendulispora</taxon>
    </lineage>
</organism>
<comment type="subunit">
    <text evidence="6">Heterotetramer of 2 MoaD subunits and 2 MoaE subunits. Also stable as homodimer. The enzyme changes between these two forms during catalysis.</text>
</comment>
<comment type="similarity">
    <text evidence="2">Belongs to the MoaE family.</text>
</comment>
<dbReference type="Proteomes" id="UP001379533">
    <property type="component" value="Chromosome"/>
</dbReference>
<evidence type="ECO:0000256" key="7">
    <source>
        <dbReference type="ARBA" id="ARBA00029745"/>
    </source>
</evidence>
<proteinExistence type="inferred from homology"/>
<protein>
    <recommendedName>
        <fullName evidence="4">Molybdopterin synthase catalytic subunit</fullName>
        <ecNumber evidence="3">2.8.1.12</ecNumber>
    </recommendedName>
    <alternativeName>
        <fullName evidence="9">MPT synthase subunit 2</fullName>
    </alternativeName>
    <alternativeName>
        <fullName evidence="7">Molybdenum cofactor biosynthesis protein E</fullName>
    </alternativeName>
    <alternativeName>
        <fullName evidence="8">Molybdopterin-converting factor large subunit</fullName>
    </alternativeName>
    <alternativeName>
        <fullName evidence="10">Molybdopterin-converting factor subunit 2</fullName>
    </alternativeName>
</protein>
<dbReference type="InterPro" id="IPR003448">
    <property type="entry name" value="Mopterin_biosynth_MoaE"/>
</dbReference>
<dbReference type="CDD" id="cd00756">
    <property type="entry name" value="MoaE"/>
    <property type="match status" value="1"/>
</dbReference>
<keyword evidence="13" id="KW-1185">Reference proteome</keyword>
<comment type="catalytic activity">
    <reaction evidence="11">
        <text>2 [molybdopterin-synthase sulfur-carrier protein]-C-terminal-Gly-aminoethanethioate + cyclic pyranopterin phosphate + H2O = molybdopterin + 2 [molybdopterin-synthase sulfur-carrier protein]-C-terminal Gly-Gly + 2 H(+)</text>
        <dbReference type="Rhea" id="RHEA:26333"/>
        <dbReference type="Rhea" id="RHEA-COMP:12202"/>
        <dbReference type="Rhea" id="RHEA-COMP:19907"/>
        <dbReference type="ChEBI" id="CHEBI:15377"/>
        <dbReference type="ChEBI" id="CHEBI:15378"/>
        <dbReference type="ChEBI" id="CHEBI:58698"/>
        <dbReference type="ChEBI" id="CHEBI:59648"/>
        <dbReference type="ChEBI" id="CHEBI:90778"/>
        <dbReference type="ChEBI" id="CHEBI:232372"/>
        <dbReference type="EC" id="2.8.1.12"/>
    </reaction>
</comment>
<name>A0ABZ2KIL1_9BACT</name>
<evidence type="ECO:0000256" key="9">
    <source>
        <dbReference type="ARBA" id="ARBA00030781"/>
    </source>
</evidence>
<sequence length="146" mass="16170">MLLDIREEPISSDEAVRDVSHAGAGGVTTFLGVVREQNEGRAVVKLEYQAYVPMARAELVRIAEEIEREIPGVRLAALHRVGALAVGDIAVVCAASAPHRGEAFKACRLLIDRIKERVPIWKREYGPEGAWWVGWVDARCGHDHEH</sequence>
<evidence type="ECO:0000256" key="2">
    <source>
        <dbReference type="ARBA" id="ARBA00005426"/>
    </source>
</evidence>
<evidence type="ECO:0000256" key="4">
    <source>
        <dbReference type="ARBA" id="ARBA00013858"/>
    </source>
</evidence>
<evidence type="ECO:0000256" key="3">
    <source>
        <dbReference type="ARBA" id="ARBA00011950"/>
    </source>
</evidence>
<dbReference type="RefSeq" id="WP_394848038.1">
    <property type="nucleotide sequence ID" value="NZ_CP089982.1"/>
</dbReference>
<evidence type="ECO:0000256" key="1">
    <source>
        <dbReference type="ARBA" id="ARBA00005046"/>
    </source>
</evidence>
<dbReference type="SUPFAM" id="SSF54690">
    <property type="entry name" value="Molybdopterin synthase subunit MoaE"/>
    <property type="match status" value="1"/>
</dbReference>
<evidence type="ECO:0000313" key="13">
    <source>
        <dbReference type="Proteomes" id="UP001379533"/>
    </source>
</evidence>
<dbReference type="PANTHER" id="PTHR23404">
    <property type="entry name" value="MOLYBDOPTERIN SYNTHASE RELATED"/>
    <property type="match status" value="1"/>
</dbReference>
<reference evidence="12 13" key="1">
    <citation type="submission" date="2021-12" db="EMBL/GenBank/DDBJ databases">
        <title>Discovery of the Pendulisporaceae a myxobacterial family with distinct sporulation behavior and unique specialized metabolism.</title>
        <authorList>
            <person name="Garcia R."/>
            <person name="Popoff A."/>
            <person name="Bader C.D."/>
            <person name="Loehr J."/>
            <person name="Walesch S."/>
            <person name="Walt C."/>
            <person name="Boldt J."/>
            <person name="Bunk B."/>
            <person name="Haeckl F.J.F.P.J."/>
            <person name="Gunesch A.P."/>
            <person name="Birkelbach J."/>
            <person name="Nuebel U."/>
            <person name="Pietschmann T."/>
            <person name="Bach T."/>
            <person name="Mueller R."/>
        </authorList>
    </citation>
    <scope>NUCLEOTIDE SEQUENCE [LARGE SCALE GENOMIC DNA]</scope>
    <source>
        <strain evidence="12 13">MSr12523</strain>
    </source>
</reference>
<evidence type="ECO:0000256" key="5">
    <source>
        <dbReference type="ARBA" id="ARBA00023150"/>
    </source>
</evidence>
<gene>
    <name evidence="12" type="ORF">LZC95_11305</name>
</gene>
<dbReference type="Gene3D" id="3.90.1170.40">
    <property type="entry name" value="Molybdopterin biosynthesis MoaE subunit"/>
    <property type="match status" value="1"/>
</dbReference>
<comment type="pathway">
    <text evidence="1">Cofactor biosynthesis; molybdopterin biosynthesis.</text>
</comment>
<dbReference type="Pfam" id="PF02391">
    <property type="entry name" value="MoaE"/>
    <property type="match status" value="1"/>
</dbReference>
<keyword evidence="5" id="KW-0501">Molybdenum cofactor biosynthesis</keyword>